<keyword evidence="3 13" id="KW-0645">Protease</keyword>
<proteinExistence type="inferred from homology"/>
<feature type="transmembrane region" description="Helical" evidence="11">
    <location>
        <begin position="55"/>
        <end position="76"/>
    </location>
</feature>
<name>A0A9W8HN83_9FUNG</name>
<feature type="domain" description="CAAX prenyl protease 2/Lysostaphin resistance protein A-like" evidence="12">
    <location>
        <begin position="145"/>
        <end position="244"/>
    </location>
</feature>
<protein>
    <recommendedName>
        <fullName evidence="10">intramembrane prenyl-peptidase Rce1</fullName>
        <ecNumber evidence="10">3.4.26.1</ecNumber>
    </recommendedName>
</protein>
<dbReference type="GO" id="GO:0071586">
    <property type="term" value="P:CAAX-box protein processing"/>
    <property type="evidence" value="ECO:0007669"/>
    <property type="project" value="InterPro"/>
</dbReference>
<evidence type="ECO:0000256" key="8">
    <source>
        <dbReference type="ARBA" id="ARBA00023136"/>
    </source>
</evidence>
<feature type="transmembrane region" description="Helical" evidence="11">
    <location>
        <begin position="204"/>
        <end position="227"/>
    </location>
</feature>
<dbReference type="PANTHER" id="PTHR13046">
    <property type="entry name" value="PROTEASE U48 CAAX PRENYL PROTEASE RCE1"/>
    <property type="match status" value="1"/>
</dbReference>
<comment type="catalytic activity">
    <reaction evidence="9">
        <text>Hydrolyzes the peptide bond -P2-(S-farnesyl or geranylgeranyl)C-P1'-P2'-P3'-COOH where P1' and P2' are amino acids with aliphatic sidechains and P3' is any C-terminal residue.</text>
        <dbReference type="EC" id="3.4.26.1"/>
    </reaction>
</comment>
<dbReference type="PANTHER" id="PTHR13046:SF0">
    <property type="entry name" value="CAAX PRENYL PROTEASE 2"/>
    <property type="match status" value="1"/>
</dbReference>
<dbReference type="Pfam" id="PF02517">
    <property type="entry name" value="Rce1-like"/>
    <property type="match status" value="1"/>
</dbReference>
<feature type="transmembrane region" description="Helical" evidence="11">
    <location>
        <begin position="261"/>
        <end position="278"/>
    </location>
</feature>
<dbReference type="GO" id="GO:0005789">
    <property type="term" value="C:endoplasmic reticulum membrane"/>
    <property type="evidence" value="ECO:0007669"/>
    <property type="project" value="UniProtKB-SubCell"/>
</dbReference>
<comment type="similarity">
    <text evidence="2">Belongs to the peptidase U48 family.</text>
</comment>
<evidence type="ECO:0000256" key="4">
    <source>
        <dbReference type="ARBA" id="ARBA00022692"/>
    </source>
</evidence>
<evidence type="ECO:0000256" key="7">
    <source>
        <dbReference type="ARBA" id="ARBA00022989"/>
    </source>
</evidence>
<organism evidence="13 14">
    <name type="scientific">Coemansia javaensis</name>
    <dbReference type="NCBI Taxonomy" id="2761396"/>
    <lineage>
        <taxon>Eukaryota</taxon>
        <taxon>Fungi</taxon>
        <taxon>Fungi incertae sedis</taxon>
        <taxon>Zoopagomycota</taxon>
        <taxon>Kickxellomycotina</taxon>
        <taxon>Kickxellomycetes</taxon>
        <taxon>Kickxellales</taxon>
        <taxon>Kickxellaceae</taxon>
        <taxon>Coemansia</taxon>
    </lineage>
</organism>
<evidence type="ECO:0000256" key="1">
    <source>
        <dbReference type="ARBA" id="ARBA00004477"/>
    </source>
</evidence>
<keyword evidence="7 11" id="KW-1133">Transmembrane helix</keyword>
<dbReference type="InterPro" id="IPR039731">
    <property type="entry name" value="Rce1"/>
</dbReference>
<dbReference type="AlphaFoldDB" id="A0A9W8HN83"/>
<dbReference type="OrthoDB" id="271604at2759"/>
<evidence type="ECO:0000256" key="9">
    <source>
        <dbReference type="ARBA" id="ARBA00047280"/>
    </source>
</evidence>
<evidence type="ECO:0000256" key="3">
    <source>
        <dbReference type="ARBA" id="ARBA00022670"/>
    </source>
</evidence>
<dbReference type="EMBL" id="JANBUL010000006">
    <property type="protein sequence ID" value="KAJ2785880.1"/>
    <property type="molecule type" value="Genomic_DNA"/>
</dbReference>
<dbReference type="EC" id="3.4.26.1" evidence="10"/>
<keyword evidence="8 11" id="KW-0472">Membrane</keyword>
<evidence type="ECO:0000313" key="13">
    <source>
        <dbReference type="EMBL" id="KAJ2785880.1"/>
    </source>
</evidence>
<keyword evidence="14" id="KW-1185">Reference proteome</keyword>
<sequence length="290" mass="30748">MDRILGQSAAAAVGWSLAHGVLYVAAIYASTALFRTEAASVHDRNHPQIIRRRMCGAGAATLLSLAASGLLLRGWLAPAGAAEALALLGLDPRRALPSVVVSLVLVGMLFLGPLVLDNLDGAFAWAALKRIPQSLYSRPEQARDYVVGPVTEELVFRSAVVALWAAAGMSPELCIFASPVIFGVAHVHRALSRYFSEGSPLGQVVLSTALQLAYTTVFGWIAAALLLRTHSVAGPIAAHVFCNVQGLPDTGRIANHPQHRYLIWLAFGAGLAGFLILFEPMTRPGVFVPS</sequence>
<evidence type="ECO:0000256" key="11">
    <source>
        <dbReference type="SAM" id="Phobius"/>
    </source>
</evidence>
<keyword evidence="5" id="KW-0378">Hydrolase</keyword>
<feature type="transmembrane region" description="Helical" evidence="11">
    <location>
        <begin position="161"/>
        <end position="184"/>
    </location>
</feature>
<evidence type="ECO:0000256" key="10">
    <source>
        <dbReference type="ARBA" id="ARBA00049729"/>
    </source>
</evidence>
<feature type="transmembrane region" description="Helical" evidence="11">
    <location>
        <begin position="12"/>
        <end position="34"/>
    </location>
</feature>
<evidence type="ECO:0000256" key="6">
    <source>
        <dbReference type="ARBA" id="ARBA00022824"/>
    </source>
</evidence>
<evidence type="ECO:0000313" key="14">
    <source>
        <dbReference type="Proteomes" id="UP001140217"/>
    </source>
</evidence>
<accession>A0A9W8HN83</accession>
<evidence type="ECO:0000259" key="12">
    <source>
        <dbReference type="Pfam" id="PF02517"/>
    </source>
</evidence>
<reference evidence="13" key="1">
    <citation type="submission" date="2022-07" db="EMBL/GenBank/DDBJ databases">
        <title>Phylogenomic reconstructions and comparative analyses of Kickxellomycotina fungi.</title>
        <authorList>
            <person name="Reynolds N.K."/>
            <person name="Stajich J.E."/>
            <person name="Barry K."/>
            <person name="Grigoriev I.V."/>
            <person name="Crous P."/>
            <person name="Smith M.E."/>
        </authorList>
    </citation>
    <scope>NUCLEOTIDE SEQUENCE</scope>
    <source>
        <strain evidence="13">NBRC 105414</strain>
    </source>
</reference>
<comment type="subcellular location">
    <subcellularLocation>
        <location evidence="1">Endoplasmic reticulum membrane</location>
        <topology evidence="1">Multi-pass membrane protein</topology>
    </subcellularLocation>
</comment>
<dbReference type="GO" id="GO:0004222">
    <property type="term" value="F:metalloendopeptidase activity"/>
    <property type="evidence" value="ECO:0007669"/>
    <property type="project" value="InterPro"/>
</dbReference>
<keyword evidence="6" id="KW-0256">Endoplasmic reticulum</keyword>
<evidence type="ECO:0000256" key="2">
    <source>
        <dbReference type="ARBA" id="ARBA00006897"/>
    </source>
</evidence>
<dbReference type="Proteomes" id="UP001140217">
    <property type="component" value="Unassembled WGS sequence"/>
</dbReference>
<gene>
    <name evidence="13" type="primary">RCE1</name>
    <name evidence="13" type="ORF">H4R18_000269</name>
</gene>
<feature type="transmembrane region" description="Helical" evidence="11">
    <location>
        <begin position="96"/>
        <end position="116"/>
    </location>
</feature>
<dbReference type="InterPro" id="IPR003675">
    <property type="entry name" value="Rce1/LyrA-like_dom"/>
</dbReference>
<keyword evidence="4 11" id="KW-0812">Transmembrane</keyword>
<comment type="caution">
    <text evidence="13">The sequence shown here is derived from an EMBL/GenBank/DDBJ whole genome shotgun (WGS) entry which is preliminary data.</text>
</comment>
<evidence type="ECO:0000256" key="5">
    <source>
        <dbReference type="ARBA" id="ARBA00022801"/>
    </source>
</evidence>